<dbReference type="AlphaFoldDB" id="A0A4S2MNP0"/>
<protein>
    <submittedName>
        <fullName evidence="1">Uncharacterized protein</fullName>
    </submittedName>
</protein>
<reference evidence="1 2" key="1">
    <citation type="submission" date="2019-04" db="EMBL/GenBank/DDBJ databases">
        <title>Comparative genomics and transcriptomics to analyze fruiting body development in filamentous ascomycetes.</title>
        <authorList>
            <consortium name="DOE Joint Genome Institute"/>
            <person name="Lutkenhaus R."/>
            <person name="Traeger S."/>
            <person name="Breuer J."/>
            <person name="Kuo A."/>
            <person name="Lipzen A."/>
            <person name="Pangilinan J."/>
            <person name="Dilworth D."/>
            <person name="Sandor L."/>
            <person name="Poggeler S."/>
            <person name="Barry K."/>
            <person name="Grigoriev I.V."/>
            <person name="Nowrousian M."/>
        </authorList>
    </citation>
    <scope>NUCLEOTIDE SEQUENCE [LARGE SCALE GENOMIC DNA]</scope>
    <source>
        <strain evidence="1 2">CBS 389.68</strain>
    </source>
</reference>
<dbReference type="STRING" id="341454.A0A4S2MNP0"/>
<dbReference type="PANTHER" id="PTHR42342">
    <property type="entry name" value="STATIONARY PHASE PROTEIN 5"/>
    <property type="match status" value="1"/>
</dbReference>
<sequence>MAVGVGVHIPLRFLRAAVKKGAAILKGKISLPQATRLVVEPAYIRTFAQNPQLHSTIRQRVGGRWYTTAVRNFLRFSADSTVPRLARQTPVTNAFFRHTAFSPFATTLRPKLCGGAMPRTMGGYSLGGAGVRYFSHVPAAPAHVVTQVSAAMRAFMLNGKDQMNSYRRINGTKGKIGVRAQLAASLANEHAPGAYIDFHLGPTFTSISPLASKKNTLENDVFLQALSADFGVMIGGLTAVYSDIRRLSTLGDLPITLAGNGDILRVRFSGCDCDFVERLCDEVGVRRGIIHEDERFAFAHLAPGVAPMWNDMLHGDSPPLSSLCSDDGFSDISNLPHSDMSLELLSSSQGYKIADEDYASDEESENADHYFELQMPFSEVEAQMADSPYLTSSSGGDISPQLEFSNTDVADIHKFLEDCDNELRIGATAWR</sequence>
<accession>A0A4S2MNP0</accession>
<gene>
    <name evidence="1" type="ORF">EX30DRAFT_344528</name>
</gene>
<keyword evidence="2" id="KW-1185">Reference proteome</keyword>
<evidence type="ECO:0000313" key="1">
    <source>
        <dbReference type="EMBL" id="TGZ76859.1"/>
    </source>
</evidence>
<dbReference type="InterPro" id="IPR038816">
    <property type="entry name" value="Stationary_phase_5"/>
</dbReference>
<dbReference type="GO" id="GO:0070628">
    <property type="term" value="F:proteasome binding"/>
    <property type="evidence" value="ECO:0007669"/>
    <property type="project" value="InterPro"/>
</dbReference>
<dbReference type="OrthoDB" id="5415241at2759"/>
<dbReference type="GO" id="GO:0043248">
    <property type="term" value="P:proteasome assembly"/>
    <property type="evidence" value="ECO:0007669"/>
    <property type="project" value="TreeGrafter"/>
</dbReference>
<dbReference type="Proteomes" id="UP000298138">
    <property type="component" value="Unassembled WGS sequence"/>
</dbReference>
<evidence type="ECO:0000313" key="2">
    <source>
        <dbReference type="Proteomes" id="UP000298138"/>
    </source>
</evidence>
<dbReference type="InParanoid" id="A0A4S2MNP0"/>
<dbReference type="EMBL" id="ML220164">
    <property type="protein sequence ID" value="TGZ76859.1"/>
    <property type="molecule type" value="Genomic_DNA"/>
</dbReference>
<organism evidence="1 2">
    <name type="scientific">Ascodesmis nigricans</name>
    <dbReference type="NCBI Taxonomy" id="341454"/>
    <lineage>
        <taxon>Eukaryota</taxon>
        <taxon>Fungi</taxon>
        <taxon>Dikarya</taxon>
        <taxon>Ascomycota</taxon>
        <taxon>Pezizomycotina</taxon>
        <taxon>Pezizomycetes</taxon>
        <taxon>Pezizales</taxon>
        <taxon>Ascodesmidaceae</taxon>
        <taxon>Ascodesmis</taxon>
    </lineage>
</organism>
<proteinExistence type="predicted"/>
<dbReference type="PANTHER" id="PTHR42342:SF1">
    <property type="entry name" value="STATIONARY PHASE PROTEIN 5"/>
    <property type="match status" value="1"/>
</dbReference>
<name>A0A4S2MNP0_9PEZI</name>